<evidence type="ECO:0000313" key="4">
    <source>
        <dbReference type="EMBL" id="KDR28476.1"/>
    </source>
</evidence>
<sequence>MKLSRAQTKKMQEVEQLIALERRLTDDERLFVFEHYQEGASSNNAALGAFFTPWGLARDFAVEVPERCNTIVDLCAGIGSLAYWCENRARQVVCVEQCAEYVRVGRKLVPDATWIHADVFGDWFKDFDGFDVAISNPPFGNRVKAHGFEGRYTGSTFEYKVIELASRIADTGVFIVPQSSAPFVYSGSRRYDVRESDDCRRFMEQTGILLEPNCGIDTAMYREQWHGVAPTCEIVVCDFEQFEQTSPLAQTRAESIAVPTTQLDLFAAAA</sequence>
<gene>
    <name evidence="4" type="ORF">BG60_11105</name>
</gene>
<dbReference type="OrthoDB" id="9814088at2"/>
<dbReference type="InterPro" id="IPR007848">
    <property type="entry name" value="Small_mtfrase_dom"/>
</dbReference>
<dbReference type="SUPFAM" id="SSF53335">
    <property type="entry name" value="S-adenosyl-L-methionine-dependent methyltransferases"/>
    <property type="match status" value="1"/>
</dbReference>
<dbReference type="InterPro" id="IPR002052">
    <property type="entry name" value="DNA_methylase_N6_adenine_CS"/>
</dbReference>
<evidence type="ECO:0000256" key="2">
    <source>
        <dbReference type="ARBA" id="ARBA00022691"/>
    </source>
</evidence>
<dbReference type="CDD" id="cd02440">
    <property type="entry name" value="AdoMet_MTases"/>
    <property type="match status" value="1"/>
</dbReference>
<name>A0A656QEL6_9BURK</name>
<keyword evidence="1 4" id="KW-0489">Methyltransferase</keyword>
<reference evidence="4 5" key="1">
    <citation type="submission" date="2014-03" db="EMBL/GenBank/DDBJ databases">
        <title>Draft Genome Sequences of Four Burkholderia Strains.</title>
        <authorList>
            <person name="Liu X.Y."/>
            <person name="Li C.X."/>
            <person name="Xu J.H."/>
        </authorList>
    </citation>
    <scope>NUCLEOTIDE SEQUENCE [LARGE SCALE GENOMIC DNA]</scope>
    <source>
        <strain evidence="4 5">OP-1</strain>
    </source>
</reference>
<dbReference type="PROSITE" id="PS00092">
    <property type="entry name" value="N6_MTASE"/>
    <property type="match status" value="1"/>
</dbReference>
<dbReference type="Gene3D" id="3.40.50.150">
    <property type="entry name" value="Vaccinia Virus protein VP39"/>
    <property type="match status" value="1"/>
</dbReference>
<dbReference type="Proteomes" id="UP000027451">
    <property type="component" value="Unassembled WGS sequence"/>
</dbReference>
<keyword evidence="4" id="KW-0808">Transferase</keyword>
<dbReference type="GO" id="GO:0008757">
    <property type="term" value="F:S-adenosylmethionine-dependent methyltransferase activity"/>
    <property type="evidence" value="ECO:0007669"/>
    <property type="project" value="UniProtKB-ARBA"/>
</dbReference>
<dbReference type="EMBL" id="JFHD01000018">
    <property type="protein sequence ID" value="KDR28476.1"/>
    <property type="molecule type" value="Genomic_DNA"/>
</dbReference>
<comment type="caution">
    <text evidence="4">The sequence shown here is derived from an EMBL/GenBank/DDBJ whole genome shotgun (WGS) entry which is preliminary data.</text>
</comment>
<dbReference type="GO" id="GO:0008170">
    <property type="term" value="F:N-methyltransferase activity"/>
    <property type="evidence" value="ECO:0007669"/>
    <property type="project" value="UniProtKB-ARBA"/>
</dbReference>
<dbReference type="AlphaFoldDB" id="A0A656QEL6"/>
<evidence type="ECO:0000256" key="1">
    <source>
        <dbReference type="ARBA" id="ARBA00022603"/>
    </source>
</evidence>
<protein>
    <submittedName>
        <fullName evidence="4">Methyltransferase</fullName>
    </submittedName>
</protein>
<keyword evidence="2" id="KW-0949">S-adenosyl-L-methionine</keyword>
<evidence type="ECO:0000313" key="5">
    <source>
        <dbReference type="Proteomes" id="UP000027451"/>
    </source>
</evidence>
<organism evidence="4 5">
    <name type="scientific">Caballeronia zhejiangensis</name>
    <dbReference type="NCBI Taxonomy" id="871203"/>
    <lineage>
        <taxon>Bacteria</taxon>
        <taxon>Pseudomonadati</taxon>
        <taxon>Pseudomonadota</taxon>
        <taxon>Betaproteobacteria</taxon>
        <taxon>Burkholderiales</taxon>
        <taxon>Burkholderiaceae</taxon>
        <taxon>Caballeronia</taxon>
    </lineage>
</organism>
<keyword evidence="5" id="KW-1185">Reference proteome</keyword>
<dbReference type="RefSeq" id="WP_033536651.1">
    <property type="nucleotide sequence ID" value="NZ_JFHD01000018.1"/>
</dbReference>
<feature type="domain" description="Methyltransferase small" evidence="3">
    <location>
        <begin position="67"/>
        <end position="143"/>
    </location>
</feature>
<accession>A0A656QEL6</accession>
<dbReference type="GO" id="GO:0032259">
    <property type="term" value="P:methylation"/>
    <property type="evidence" value="ECO:0007669"/>
    <property type="project" value="UniProtKB-KW"/>
</dbReference>
<dbReference type="InterPro" id="IPR029063">
    <property type="entry name" value="SAM-dependent_MTases_sf"/>
</dbReference>
<dbReference type="GO" id="GO:0003676">
    <property type="term" value="F:nucleic acid binding"/>
    <property type="evidence" value="ECO:0007669"/>
    <property type="project" value="InterPro"/>
</dbReference>
<proteinExistence type="predicted"/>
<dbReference type="Pfam" id="PF05175">
    <property type="entry name" value="MTS"/>
    <property type="match status" value="1"/>
</dbReference>
<evidence type="ECO:0000259" key="3">
    <source>
        <dbReference type="Pfam" id="PF05175"/>
    </source>
</evidence>